<dbReference type="Proteomes" id="UP001611494">
    <property type="component" value="Unassembled WGS sequence"/>
</dbReference>
<gene>
    <name evidence="2" type="ORF">ACH49Z_02340</name>
</gene>
<dbReference type="EMBL" id="JBIRYL010000001">
    <property type="protein sequence ID" value="MFI2228676.1"/>
    <property type="molecule type" value="Genomic_DNA"/>
</dbReference>
<evidence type="ECO:0000256" key="1">
    <source>
        <dbReference type="ARBA" id="ARBA00022729"/>
    </source>
</evidence>
<keyword evidence="1" id="KW-0732">Signal</keyword>
<dbReference type="PANTHER" id="PTHR30006">
    <property type="entry name" value="THIAMINE-BINDING PERIPLASMIC PROTEIN-RELATED"/>
    <property type="match status" value="1"/>
</dbReference>
<dbReference type="RefSeq" id="WP_397059015.1">
    <property type="nucleotide sequence ID" value="NZ_JBIRYL010000001.1"/>
</dbReference>
<keyword evidence="3" id="KW-1185">Reference proteome</keyword>
<proteinExistence type="predicted"/>
<comment type="caution">
    <text evidence="2">The sequence shown here is derived from an EMBL/GenBank/DDBJ whole genome shotgun (WGS) entry which is preliminary data.</text>
</comment>
<evidence type="ECO:0000313" key="3">
    <source>
        <dbReference type="Proteomes" id="UP001611494"/>
    </source>
</evidence>
<dbReference type="Gene3D" id="3.40.190.10">
    <property type="entry name" value="Periplasmic binding protein-like II"/>
    <property type="match status" value="2"/>
</dbReference>
<dbReference type="InterPro" id="IPR006059">
    <property type="entry name" value="SBP"/>
</dbReference>
<dbReference type="PANTHER" id="PTHR30006:SF25">
    <property type="entry name" value="PHOSPHOGLYCERATE TRANSPORT REGULATORY PROTEIN PGTC"/>
    <property type="match status" value="1"/>
</dbReference>
<protein>
    <submittedName>
        <fullName evidence="2">ABC transporter substrate-binding protein</fullName>
    </submittedName>
</protein>
<dbReference type="SUPFAM" id="SSF53850">
    <property type="entry name" value="Periplasmic binding protein-like II"/>
    <property type="match status" value="1"/>
</dbReference>
<sequence length="392" mass="41709">MTHEKGASPGRASWTRRRAAHRGLGLCAAAAIAAATLSACGTGQDYSGHRVTVPDYYPSDYATIVEASKKEGGGLTIYSSTDQQNWAPIFEAFQRKYPWVDSINATNLDSDEVFQRVLSEQATGQHSADFIATGAADAWGDFAARPGTVAPYRSPEHDHLPEFAEALPSVYTLSVDPISIIYNTALLEDGQRPTGIADLAAKVEADPETYDGAITVRNPKGAFGFTVTRAFVVANPDAWDALAEILPLSRNETSTGAQIEKVTAGEYAVGFFMGSPALTAEQRTAGLVKTVFPEDGTPLLRRGMSILQGAPHPATAKLFTDFVLSAEGQAAVAEGGLTAYRPGVQRAADGVATYSDVIAEVGEQNTILIPYTKASDEEVRQFADRWSALQAG</sequence>
<accession>A0ABW7VTK5</accession>
<reference evidence="2 3" key="1">
    <citation type="submission" date="2024-10" db="EMBL/GenBank/DDBJ databases">
        <title>The Natural Products Discovery Center: Release of the First 8490 Sequenced Strains for Exploring Actinobacteria Biosynthetic Diversity.</title>
        <authorList>
            <person name="Kalkreuter E."/>
            <person name="Kautsar S.A."/>
            <person name="Yang D."/>
            <person name="Bader C.D."/>
            <person name="Teijaro C.N."/>
            <person name="Fluegel L."/>
            <person name="Davis C.M."/>
            <person name="Simpson J.R."/>
            <person name="Lauterbach L."/>
            <person name="Steele A.D."/>
            <person name="Gui C."/>
            <person name="Meng S."/>
            <person name="Li G."/>
            <person name="Viehrig K."/>
            <person name="Ye F."/>
            <person name="Su P."/>
            <person name="Kiefer A.F."/>
            <person name="Nichols A."/>
            <person name="Cepeda A.J."/>
            <person name="Yan W."/>
            <person name="Fan B."/>
            <person name="Jiang Y."/>
            <person name="Adhikari A."/>
            <person name="Zheng C.-J."/>
            <person name="Schuster L."/>
            <person name="Cowan T.M."/>
            <person name="Smanski M.J."/>
            <person name="Chevrette M.G."/>
            <person name="De Carvalho L.P.S."/>
            <person name="Shen B."/>
        </authorList>
    </citation>
    <scope>NUCLEOTIDE SEQUENCE [LARGE SCALE GENOMIC DNA]</scope>
    <source>
        <strain evidence="2 3">NPDC019377</strain>
    </source>
</reference>
<dbReference type="Pfam" id="PF01547">
    <property type="entry name" value="SBP_bac_1"/>
    <property type="match status" value="1"/>
</dbReference>
<organism evidence="2 3">
    <name type="scientific">Nocardia testacea</name>
    <dbReference type="NCBI Taxonomy" id="248551"/>
    <lineage>
        <taxon>Bacteria</taxon>
        <taxon>Bacillati</taxon>
        <taxon>Actinomycetota</taxon>
        <taxon>Actinomycetes</taxon>
        <taxon>Mycobacteriales</taxon>
        <taxon>Nocardiaceae</taxon>
        <taxon>Nocardia</taxon>
    </lineage>
</organism>
<name>A0ABW7VTK5_9NOCA</name>
<evidence type="ECO:0000313" key="2">
    <source>
        <dbReference type="EMBL" id="MFI2228676.1"/>
    </source>
</evidence>